<accession>A0A1I5BTA5</accession>
<dbReference type="Gene3D" id="1.20.58.840">
    <property type="match status" value="1"/>
</dbReference>
<evidence type="ECO:0000313" key="2">
    <source>
        <dbReference type="EMBL" id="SFN77964.1"/>
    </source>
</evidence>
<dbReference type="Gene3D" id="3.30.200.20">
    <property type="entry name" value="Phosphorylase Kinase, domain 1"/>
    <property type="match status" value="1"/>
</dbReference>
<dbReference type="AlphaFoldDB" id="A0A1I5BTA5"/>
<gene>
    <name evidence="2" type="ORF">SAMN04489757_101205</name>
</gene>
<name>A0A1I5BTA5_9FIRM</name>
<organism evidence="2 3">
    <name type="scientific">Anaerocolumna aminovalerica</name>
    <dbReference type="NCBI Taxonomy" id="1527"/>
    <lineage>
        <taxon>Bacteria</taxon>
        <taxon>Bacillati</taxon>
        <taxon>Bacillota</taxon>
        <taxon>Clostridia</taxon>
        <taxon>Lachnospirales</taxon>
        <taxon>Lachnospiraceae</taxon>
        <taxon>Anaerocolumna</taxon>
    </lineage>
</organism>
<evidence type="ECO:0000259" key="1">
    <source>
        <dbReference type="Pfam" id="PF01636"/>
    </source>
</evidence>
<keyword evidence="3" id="KW-1185">Reference proteome</keyword>
<dbReference type="STRING" id="1527.SAMN04489757_101205"/>
<dbReference type="Gene3D" id="1.10.510.10">
    <property type="entry name" value="Transferase(Phosphotransferase) domain 1"/>
    <property type="match status" value="1"/>
</dbReference>
<reference evidence="2 3" key="1">
    <citation type="submission" date="2016-10" db="EMBL/GenBank/DDBJ databases">
        <authorList>
            <person name="de Groot N.N."/>
        </authorList>
    </citation>
    <scope>NUCLEOTIDE SEQUENCE [LARGE SCALE GENOMIC DNA]</scope>
    <source>
        <strain evidence="2 3">DSM 1283</strain>
    </source>
</reference>
<dbReference type="RefSeq" id="WP_091683702.1">
    <property type="nucleotide sequence ID" value="NZ_BAABFM010000003.1"/>
</dbReference>
<dbReference type="PANTHER" id="PTHR21310">
    <property type="entry name" value="AMINOGLYCOSIDE PHOSPHOTRANSFERASE-RELATED-RELATED"/>
    <property type="match status" value="1"/>
</dbReference>
<dbReference type="OrthoDB" id="1995036at2"/>
<keyword evidence="2" id="KW-0808">Transferase</keyword>
<dbReference type="EMBL" id="FOWD01000001">
    <property type="protein sequence ID" value="SFN77964.1"/>
    <property type="molecule type" value="Genomic_DNA"/>
</dbReference>
<dbReference type="Proteomes" id="UP000198806">
    <property type="component" value="Unassembled WGS sequence"/>
</dbReference>
<feature type="domain" description="Aminoglycoside phosphotransferase" evidence="1">
    <location>
        <begin position="19"/>
        <end position="244"/>
    </location>
</feature>
<sequence>MIKLTDILNKQYNINSTSITPQTGGWSALAYKVSDGVKDYFLKVYEKRRASTPKLTALIDTYVPITLWLNENTDMKGKLPVPLLTQDGKPKCEDDNGIYLLYEYIDGKTVGSSELTEKQVQQIAKIIATLHSYSVEIPIDTTGIREDFSLPFLDQLKEILHKEYASLPVDLKESLEPYIKPLKQSFDRVERLAIALRQSNPKMVLCHTDIHNWNLMQWHEQIVLIDWEGLKLAPVEADLMFFIDKPYYDAFINIYLKMHTDFVINTDTLLFYRIRRKLEDIWEFIEQLLYDNQEDQERNETIRYLKSELKDLAFGRII</sequence>
<protein>
    <submittedName>
        <fullName evidence="2">Thiamine kinase</fullName>
    </submittedName>
</protein>
<dbReference type="InterPro" id="IPR002575">
    <property type="entry name" value="Aminoglycoside_PTrfase"/>
</dbReference>
<dbReference type="InterPro" id="IPR011009">
    <property type="entry name" value="Kinase-like_dom_sf"/>
</dbReference>
<dbReference type="SUPFAM" id="SSF56112">
    <property type="entry name" value="Protein kinase-like (PK-like)"/>
    <property type="match status" value="1"/>
</dbReference>
<dbReference type="InterPro" id="IPR051678">
    <property type="entry name" value="AGP_Transferase"/>
</dbReference>
<dbReference type="GO" id="GO:0016301">
    <property type="term" value="F:kinase activity"/>
    <property type="evidence" value="ECO:0007669"/>
    <property type="project" value="UniProtKB-KW"/>
</dbReference>
<evidence type="ECO:0000313" key="3">
    <source>
        <dbReference type="Proteomes" id="UP000198806"/>
    </source>
</evidence>
<dbReference type="Pfam" id="PF01636">
    <property type="entry name" value="APH"/>
    <property type="match status" value="1"/>
</dbReference>
<keyword evidence="2" id="KW-0418">Kinase</keyword>
<proteinExistence type="predicted"/>